<dbReference type="Proteomes" id="UP000449547">
    <property type="component" value="Unassembled WGS sequence"/>
</dbReference>
<comment type="cofactor">
    <cofactor evidence="2">
        <name>Mn(2+)</name>
        <dbReference type="ChEBI" id="CHEBI:29035"/>
    </cofactor>
</comment>
<evidence type="ECO:0000256" key="4">
    <source>
        <dbReference type="ARBA" id="ARBA00001946"/>
    </source>
</evidence>
<evidence type="ECO:0000256" key="7">
    <source>
        <dbReference type="ARBA" id="ARBA00011738"/>
    </source>
</evidence>
<feature type="domain" description="HD/PDEase" evidence="13">
    <location>
        <begin position="60"/>
        <end position="178"/>
    </location>
</feature>
<protein>
    <recommendedName>
        <fullName evidence="8">5'-deoxynucleotidase</fullName>
        <ecNumber evidence="8">3.1.3.89</ecNumber>
    </recommendedName>
</protein>
<dbReference type="PANTHER" id="PTHR11845:SF13">
    <property type="entry name" value="5'-DEOXYNUCLEOTIDASE HDDC2"/>
    <property type="match status" value="1"/>
</dbReference>
<comment type="subunit">
    <text evidence="7">Homodimer.</text>
</comment>
<evidence type="ECO:0000256" key="11">
    <source>
        <dbReference type="ARBA" id="ARBA00022842"/>
    </source>
</evidence>
<dbReference type="Pfam" id="PF13023">
    <property type="entry name" value="HD_3"/>
    <property type="match status" value="1"/>
</dbReference>
<evidence type="ECO:0000256" key="5">
    <source>
        <dbReference type="ARBA" id="ARBA00004074"/>
    </source>
</evidence>
<evidence type="ECO:0000256" key="6">
    <source>
        <dbReference type="ARBA" id="ARBA00009999"/>
    </source>
</evidence>
<dbReference type="InterPro" id="IPR039356">
    <property type="entry name" value="YfbR/HDDC2"/>
</dbReference>
<comment type="similarity">
    <text evidence="6">Belongs to the HDDC2 family.</text>
</comment>
<evidence type="ECO:0000256" key="2">
    <source>
        <dbReference type="ARBA" id="ARBA00001936"/>
    </source>
</evidence>
<proteinExistence type="inferred from homology"/>
<keyword evidence="15" id="KW-1185">Reference proteome</keyword>
<evidence type="ECO:0000313" key="15">
    <source>
        <dbReference type="Proteomes" id="UP000449547"/>
    </source>
</evidence>
<reference evidence="14 15" key="1">
    <citation type="submission" date="2019-07" db="EMBL/GenBank/DDBJ databases">
        <title>Genome assembly of two rare yeast pathogens: Diutina rugosa and Trichomonascus ciferrii.</title>
        <authorList>
            <person name="Mixao V."/>
            <person name="Saus E."/>
            <person name="Hansen A."/>
            <person name="Lass-Flor C."/>
            <person name="Gabaldon T."/>
        </authorList>
    </citation>
    <scope>NUCLEOTIDE SEQUENCE [LARGE SCALE GENOMIC DNA]</scope>
    <source>
        <strain evidence="14 15">CBS 613</strain>
    </source>
</reference>
<dbReference type="OrthoDB" id="10254258at2759"/>
<evidence type="ECO:0000256" key="9">
    <source>
        <dbReference type="ARBA" id="ARBA00022723"/>
    </source>
</evidence>
<dbReference type="RefSeq" id="XP_034015120.1">
    <property type="nucleotide sequence ID" value="XM_034157932.1"/>
</dbReference>
<dbReference type="GO" id="GO:0005737">
    <property type="term" value="C:cytoplasm"/>
    <property type="evidence" value="ECO:0007669"/>
    <property type="project" value="TreeGrafter"/>
</dbReference>
<comment type="catalytic activity">
    <reaction evidence="1">
        <text>a 2'-deoxyribonucleoside 5'-phosphate + H2O = a 2'-deoxyribonucleoside + phosphate</text>
        <dbReference type="Rhea" id="RHEA:36167"/>
        <dbReference type="ChEBI" id="CHEBI:15377"/>
        <dbReference type="ChEBI" id="CHEBI:18274"/>
        <dbReference type="ChEBI" id="CHEBI:43474"/>
        <dbReference type="ChEBI" id="CHEBI:65317"/>
        <dbReference type="EC" id="3.1.3.89"/>
    </reaction>
</comment>
<organism evidence="14 15">
    <name type="scientific">Diutina rugosa</name>
    <name type="common">Yeast</name>
    <name type="synonym">Candida rugosa</name>
    <dbReference type="NCBI Taxonomy" id="5481"/>
    <lineage>
        <taxon>Eukaryota</taxon>
        <taxon>Fungi</taxon>
        <taxon>Dikarya</taxon>
        <taxon>Ascomycota</taxon>
        <taxon>Saccharomycotina</taxon>
        <taxon>Pichiomycetes</taxon>
        <taxon>Debaryomycetaceae</taxon>
        <taxon>Diutina</taxon>
    </lineage>
</organism>
<dbReference type="PANTHER" id="PTHR11845">
    <property type="entry name" value="5'-DEOXYNUCLEOTIDASE HDDC2"/>
    <property type="match status" value="1"/>
</dbReference>
<evidence type="ECO:0000256" key="12">
    <source>
        <dbReference type="ARBA" id="ARBA00023285"/>
    </source>
</evidence>
<dbReference type="GeneID" id="54778658"/>
<dbReference type="InterPro" id="IPR006674">
    <property type="entry name" value="HD_domain"/>
</dbReference>
<dbReference type="EMBL" id="SWFT01000004">
    <property type="protein sequence ID" value="KAA8908692.1"/>
    <property type="molecule type" value="Genomic_DNA"/>
</dbReference>
<dbReference type="EC" id="3.1.3.89" evidence="8"/>
<name>A0A642UZY0_DIURU</name>
<comment type="cofactor">
    <cofactor evidence="4">
        <name>Mg(2+)</name>
        <dbReference type="ChEBI" id="CHEBI:18420"/>
    </cofactor>
</comment>
<evidence type="ECO:0000256" key="10">
    <source>
        <dbReference type="ARBA" id="ARBA00022801"/>
    </source>
</evidence>
<dbReference type="GO" id="GO:0002953">
    <property type="term" value="F:5'-deoxynucleotidase activity"/>
    <property type="evidence" value="ECO:0007669"/>
    <property type="project" value="UniProtKB-EC"/>
</dbReference>
<gene>
    <name evidence="14" type="ORF">DIURU_000005</name>
</gene>
<evidence type="ECO:0000256" key="3">
    <source>
        <dbReference type="ARBA" id="ARBA00001941"/>
    </source>
</evidence>
<evidence type="ECO:0000256" key="8">
    <source>
        <dbReference type="ARBA" id="ARBA00012964"/>
    </source>
</evidence>
<dbReference type="OMA" id="PHLRFFH"/>
<sequence>MTEAFDESVDTWTPESAVDDRIRQLLDDPANYIHAFIQIIRYLKTRKRTGWLDRGIDAAHTESIADHMYRMAVLAMIVPRDDISIDTCVKIAIIHDMAESLVGDIPPYANVSKAEKHRREYETMKYLSSLIKPYNPKFAEELVELWLDYEEIRTIEARYIKDIDKLEMIQQAWDYEQQFGSKYNLEEFYAARPSIKTPEIGQLCDDLIARRNAWKAQQDATPSA</sequence>
<dbReference type="Gene3D" id="1.10.3210.10">
    <property type="entry name" value="Hypothetical protein af1432"/>
    <property type="match status" value="1"/>
</dbReference>
<accession>A0A642UZY0</accession>
<dbReference type="GO" id="GO:0046872">
    <property type="term" value="F:metal ion binding"/>
    <property type="evidence" value="ECO:0007669"/>
    <property type="project" value="UniProtKB-KW"/>
</dbReference>
<evidence type="ECO:0000313" key="14">
    <source>
        <dbReference type="EMBL" id="KAA8908692.1"/>
    </source>
</evidence>
<evidence type="ECO:0000256" key="1">
    <source>
        <dbReference type="ARBA" id="ARBA00001638"/>
    </source>
</evidence>
<dbReference type="SUPFAM" id="SSF109604">
    <property type="entry name" value="HD-domain/PDEase-like"/>
    <property type="match status" value="1"/>
</dbReference>
<keyword evidence="11" id="KW-0460">Magnesium</keyword>
<dbReference type="FunFam" id="1.10.3210.10:FF:000011">
    <property type="entry name" value="HD domain-containing protein 2"/>
    <property type="match status" value="1"/>
</dbReference>
<keyword evidence="9" id="KW-0479">Metal-binding</keyword>
<keyword evidence="10" id="KW-0378">Hydrolase</keyword>
<dbReference type="GO" id="GO:0009159">
    <property type="term" value="P:deoxyribonucleoside monophosphate catabolic process"/>
    <property type="evidence" value="ECO:0007669"/>
    <property type="project" value="UniProtKB-ARBA"/>
</dbReference>
<comment type="function">
    <text evidence="5">Catalyzes the dephosphorylation of the nucleoside 5'-monophosphates deoxyadenosine monophosphate (dAMP), deoxycytidine monophosphate (dCMP), deoxyguanosine monophosphate (dGMP) and deoxythymidine monophosphate (dTMP).</text>
</comment>
<evidence type="ECO:0000259" key="13">
    <source>
        <dbReference type="SMART" id="SM00471"/>
    </source>
</evidence>
<dbReference type="VEuPathDB" id="FungiDB:DIURU_000005"/>
<keyword evidence="12" id="KW-0170">Cobalt</keyword>
<comment type="cofactor">
    <cofactor evidence="3">
        <name>Co(2+)</name>
        <dbReference type="ChEBI" id="CHEBI:48828"/>
    </cofactor>
</comment>
<dbReference type="AlphaFoldDB" id="A0A642UZY0"/>
<dbReference type="SMART" id="SM00471">
    <property type="entry name" value="HDc"/>
    <property type="match status" value="1"/>
</dbReference>
<dbReference type="InterPro" id="IPR003607">
    <property type="entry name" value="HD/PDEase_dom"/>
</dbReference>
<comment type="caution">
    <text evidence="14">The sequence shown here is derived from an EMBL/GenBank/DDBJ whole genome shotgun (WGS) entry which is preliminary data.</text>
</comment>